<gene>
    <name evidence="2" type="ORF">Scaly_0478900</name>
</gene>
<accession>A0AAW2SHQ3</accession>
<feature type="domain" description="Tf2-1-like SH3-like" evidence="1">
    <location>
        <begin position="6"/>
        <end position="70"/>
    </location>
</feature>
<organism evidence="2">
    <name type="scientific">Sesamum calycinum</name>
    <dbReference type="NCBI Taxonomy" id="2727403"/>
    <lineage>
        <taxon>Eukaryota</taxon>
        <taxon>Viridiplantae</taxon>
        <taxon>Streptophyta</taxon>
        <taxon>Embryophyta</taxon>
        <taxon>Tracheophyta</taxon>
        <taxon>Spermatophyta</taxon>
        <taxon>Magnoliopsida</taxon>
        <taxon>eudicotyledons</taxon>
        <taxon>Gunneridae</taxon>
        <taxon>Pentapetalae</taxon>
        <taxon>asterids</taxon>
        <taxon>lamiids</taxon>
        <taxon>Lamiales</taxon>
        <taxon>Pedaliaceae</taxon>
        <taxon>Sesamum</taxon>
    </lineage>
</organism>
<proteinExistence type="predicted"/>
<dbReference type="PANTHER" id="PTHR46148:SF57">
    <property type="entry name" value="OS12G0499874 PROTEIN"/>
    <property type="match status" value="1"/>
</dbReference>
<dbReference type="PANTHER" id="PTHR46148">
    <property type="entry name" value="CHROMO DOMAIN-CONTAINING PROTEIN"/>
    <property type="match status" value="1"/>
</dbReference>
<dbReference type="AlphaFoldDB" id="A0AAW2SHQ3"/>
<name>A0AAW2SHQ3_9LAMI</name>
<protein>
    <recommendedName>
        <fullName evidence="1">Tf2-1-like SH3-like domain-containing protein</fullName>
    </recommendedName>
</protein>
<reference evidence="2" key="2">
    <citation type="journal article" date="2024" name="Plant">
        <title>Genomic evolution and insights into agronomic trait innovations of Sesamum species.</title>
        <authorList>
            <person name="Miao H."/>
            <person name="Wang L."/>
            <person name="Qu L."/>
            <person name="Liu H."/>
            <person name="Sun Y."/>
            <person name="Le M."/>
            <person name="Wang Q."/>
            <person name="Wei S."/>
            <person name="Zheng Y."/>
            <person name="Lin W."/>
            <person name="Duan Y."/>
            <person name="Cao H."/>
            <person name="Xiong S."/>
            <person name="Wang X."/>
            <person name="Wei L."/>
            <person name="Li C."/>
            <person name="Ma Q."/>
            <person name="Ju M."/>
            <person name="Zhao R."/>
            <person name="Li G."/>
            <person name="Mu C."/>
            <person name="Tian Q."/>
            <person name="Mei H."/>
            <person name="Zhang T."/>
            <person name="Gao T."/>
            <person name="Zhang H."/>
        </authorList>
    </citation>
    <scope>NUCLEOTIDE SEQUENCE</scope>
    <source>
        <strain evidence="2">KEN8</strain>
    </source>
</reference>
<sequence>MEYEVGGRVFLKISPLRGILRFGKHGKLSPRYIGPYEILEQVGPLAYRLALPAELSQIHDVFHVSMLRRYQSDPSHILREPVKWSHHSPIEATWEVEENMREKYPYLFPEPIWLMWSEVAANTWVDEALSPEDVLGLDSGDILGLLSSSWASWVYLAVEACLVRQWAGTSLAS</sequence>
<evidence type="ECO:0000313" key="2">
    <source>
        <dbReference type="EMBL" id="KAL0391218.1"/>
    </source>
</evidence>
<dbReference type="EMBL" id="JACGWM010000002">
    <property type="protein sequence ID" value="KAL0391218.1"/>
    <property type="molecule type" value="Genomic_DNA"/>
</dbReference>
<dbReference type="SUPFAM" id="SSF54160">
    <property type="entry name" value="Chromo domain-like"/>
    <property type="match status" value="1"/>
</dbReference>
<dbReference type="InterPro" id="IPR056924">
    <property type="entry name" value="SH3_Tf2-1"/>
</dbReference>
<reference evidence="2" key="1">
    <citation type="submission" date="2020-06" db="EMBL/GenBank/DDBJ databases">
        <authorList>
            <person name="Li T."/>
            <person name="Hu X."/>
            <person name="Zhang T."/>
            <person name="Song X."/>
            <person name="Zhang H."/>
            <person name="Dai N."/>
            <person name="Sheng W."/>
            <person name="Hou X."/>
            <person name="Wei L."/>
        </authorList>
    </citation>
    <scope>NUCLEOTIDE SEQUENCE</scope>
    <source>
        <strain evidence="2">KEN8</strain>
        <tissue evidence="2">Leaf</tissue>
    </source>
</reference>
<evidence type="ECO:0000259" key="1">
    <source>
        <dbReference type="Pfam" id="PF24626"/>
    </source>
</evidence>
<dbReference type="Pfam" id="PF24626">
    <property type="entry name" value="SH3_Tf2-1"/>
    <property type="match status" value="1"/>
</dbReference>
<dbReference type="InterPro" id="IPR016197">
    <property type="entry name" value="Chromo-like_dom_sf"/>
</dbReference>
<comment type="caution">
    <text evidence="2">The sequence shown here is derived from an EMBL/GenBank/DDBJ whole genome shotgun (WGS) entry which is preliminary data.</text>
</comment>